<evidence type="ECO:0000259" key="1">
    <source>
        <dbReference type="PROSITE" id="PS50181"/>
    </source>
</evidence>
<dbReference type="EMBL" id="OU895877">
    <property type="protein sequence ID" value="CAG9798608.1"/>
    <property type="molecule type" value="Genomic_DNA"/>
</dbReference>
<accession>A0A9N9RKD5</accession>
<dbReference type="InterPro" id="IPR036047">
    <property type="entry name" value="F-box-like_dom_sf"/>
</dbReference>
<keyword evidence="3" id="KW-1185">Reference proteome</keyword>
<organism evidence="2 3">
    <name type="scientific">Chironomus riparius</name>
    <dbReference type="NCBI Taxonomy" id="315576"/>
    <lineage>
        <taxon>Eukaryota</taxon>
        <taxon>Metazoa</taxon>
        <taxon>Ecdysozoa</taxon>
        <taxon>Arthropoda</taxon>
        <taxon>Hexapoda</taxon>
        <taxon>Insecta</taxon>
        <taxon>Pterygota</taxon>
        <taxon>Neoptera</taxon>
        <taxon>Endopterygota</taxon>
        <taxon>Diptera</taxon>
        <taxon>Nematocera</taxon>
        <taxon>Chironomoidea</taxon>
        <taxon>Chironomidae</taxon>
        <taxon>Chironominae</taxon>
        <taxon>Chironomus</taxon>
    </lineage>
</organism>
<sequence>MMTQFVDLPPEILELLFDYLTDPKDICNISEACKRFKEVIDTSDKLTKKLTLYVNYPSFLHNFKAVLKKSNRRYKNLSVTRSRLTGSENQFTSLINAFELIGPKIRNLTINWCQLRNLDISTANLVDIAARRRLRAELLFAQNVSVGRHQGAQGVIREDIRDELHKEFIAIIKYFNCLETTIWNNVNIEKRTNPIDLASFDFTSLKQLKMRHCDAYCFDILSSAKQLNSLKISEPFWSTNRSPGIDNFETYLISQEVLKTLSIKSIHYPRLFHSDRSERIQFKLNYLVLKNVFFKEKLHAENFFKTQKELKFIDIQIQNEKSRNLEELHWYNDILKTVLKENPMLRTLNLDKFKYKIPNCDFLRNITNANVQTLNFNVTNEEKDAELFKVLVRSLPNLKNITYKSEDSEDNDGDVCFDKGTILDKVKALIIINASVKSLINVHAENLHTFEYSPKLNGSFIDDYIGGFLHRHRTIKELKIGNSTGRSYFFVSYNLCQLIVNFLNQLESITIYNFAEVNKSVKLLCNLRNLNTLTLSSLQYQQFTAKTKVECERMKLRLIPIEMNQPQDFHEYSDC</sequence>
<dbReference type="SUPFAM" id="SSF81383">
    <property type="entry name" value="F-box domain"/>
    <property type="match status" value="1"/>
</dbReference>
<evidence type="ECO:0000313" key="2">
    <source>
        <dbReference type="EMBL" id="CAG9798608.1"/>
    </source>
</evidence>
<dbReference type="Gene3D" id="3.80.10.10">
    <property type="entry name" value="Ribonuclease Inhibitor"/>
    <property type="match status" value="1"/>
</dbReference>
<dbReference type="SMART" id="SM00256">
    <property type="entry name" value="FBOX"/>
    <property type="match status" value="1"/>
</dbReference>
<evidence type="ECO:0000313" key="3">
    <source>
        <dbReference type="Proteomes" id="UP001153620"/>
    </source>
</evidence>
<dbReference type="AlphaFoldDB" id="A0A9N9RKD5"/>
<dbReference type="OrthoDB" id="2322499at2759"/>
<dbReference type="CDD" id="cd09917">
    <property type="entry name" value="F-box_SF"/>
    <property type="match status" value="1"/>
</dbReference>
<feature type="domain" description="F-box" evidence="1">
    <location>
        <begin position="2"/>
        <end position="50"/>
    </location>
</feature>
<reference evidence="2" key="1">
    <citation type="submission" date="2022-01" db="EMBL/GenBank/DDBJ databases">
        <authorList>
            <person name="King R."/>
        </authorList>
    </citation>
    <scope>NUCLEOTIDE SEQUENCE</scope>
</reference>
<dbReference type="PROSITE" id="PS50181">
    <property type="entry name" value="FBOX"/>
    <property type="match status" value="1"/>
</dbReference>
<reference evidence="2" key="2">
    <citation type="submission" date="2022-10" db="EMBL/GenBank/DDBJ databases">
        <authorList>
            <consortium name="ENA_rothamsted_submissions"/>
            <consortium name="culmorum"/>
            <person name="King R."/>
        </authorList>
    </citation>
    <scope>NUCLEOTIDE SEQUENCE</scope>
</reference>
<protein>
    <recommendedName>
        <fullName evidence="1">F-box domain-containing protein</fullName>
    </recommendedName>
</protein>
<dbReference type="Pfam" id="PF12937">
    <property type="entry name" value="F-box-like"/>
    <property type="match status" value="1"/>
</dbReference>
<dbReference type="InterPro" id="IPR032675">
    <property type="entry name" value="LRR_dom_sf"/>
</dbReference>
<name>A0A9N9RKD5_9DIPT</name>
<proteinExistence type="predicted"/>
<gene>
    <name evidence="2" type="ORF">CHIRRI_LOCUS1590</name>
</gene>
<dbReference type="Proteomes" id="UP001153620">
    <property type="component" value="Chromosome 1"/>
</dbReference>
<dbReference type="InterPro" id="IPR001810">
    <property type="entry name" value="F-box_dom"/>
</dbReference>